<accession>A0A1B2ER17</accession>
<dbReference type="GO" id="GO:0008168">
    <property type="term" value="F:methyltransferase activity"/>
    <property type="evidence" value="ECO:0007669"/>
    <property type="project" value="UniProtKB-KW"/>
</dbReference>
<dbReference type="PANTHER" id="PTHR20974">
    <property type="entry name" value="UPF0585 PROTEIN CG18661"/>
    <property type="match status" value="1"/>
</dbReference>
<keyword evidence="1" id="KW-0808">Transferase</keyword>
<dbReference type="InterPro" id="IPR010342">
    <property type="entry name" value="DUF938"/>
</dbReference>
<gene>
    <name evidence="1" type="ORF">BB934_29510</name>
</gene>
<dbReference type="PANTHER" id="PTHR20974:SF0">
    <property type="entry name" value="UPF0585 PROTEIN CG18661"/>
    <property type="match status" value="1"/>
</dbReference>
<dbReference type="GO" id="GO:0032259">
    <property type="term" value="P:methylation"/>
    <property type="evidence" value="ECO:0007669"/>
    <property type="project" value="UniProtKB-KW"/>
</dbReference>
<dbReference type="AlphaFoldDB" id="A0A1B2ER17"/>
<dbReference type="OrthoDB" id="5525831at2"/>
<reference evidence="1" key="1">
    <citation type="submission" date="2016-07" db="EMBL/GenBank/DDBJ databases">
        <title>Microvirga ossetica sp. nov. a new species of rhizobia isolated from root nodules of the legume species Vicia alpestris Steven originated from North Ossetia region in the Caucasus.</title>
        <authorList>
            <person name="Safronova V.I."/>
            <person name="Kuznetsova I.G."/>
            <person name="Sazanova A.L."/>
            <person name="Belimov A."/>
            <person name="Andronov E."/>
            <person name="Osledkin Y.S."/>
            <person name="Onishchuk O.P."/>
            <person name="Kurchak O.N."/>
            <person name="Shaposhnikov A.I."/>
            <person name="Willems A."/>
            <person name="Tikhonovich I.A."/>
        </authorList>
    </citation>
    <scope>NUCLEOTIDE SEQUENCE [LARGE SCALE GENOMIC DNA]</scope>
    <source>
        <strain evidence="1">V5/3M</strain>
        <plasmid evidence="1">unnamed1</plasmid>
    </source>
</reference>
<dbReference type="SUPFAM" id="SSF53335">
    <property type="entry name" value="S-adenosyl-L-methionine-dependent methyltransferases"/>
    <property type="match status" value="1"/>
</dbReference>
<dbReference type="Pfam" id="PF06080">
    <property type="entry name" value="DUF938"/>
    <property type="match status" value="1"/>
</dbReference>
<geneLocation type="plasmid" evidence="1">
    <name>unnamed1</name>
</geneLocation>
<keyword evidence="1" id="KW-0614">Plasmid</keyword>
<keyword evidence="1" id="KW-0489">Methyltransferase</keyword>
<dbReference type="Gene3D" id="3.40.50.150">
    <property type="entry name" value="Vaccinia Virus protein VP39"/>
    <property type="match status" value="1"/>
</dbReference>
<name>A0A1B2ER17_9HYPH</name>
<dbReference type="InterPro" id="IPR029063">
    <property type="entry name" value="SAM-dependent_MTases_sf"/>
</dbReference>
<dbReference type="RefSeq" id="WP_099513545.1">
    <property type="nucleotide sequence ID" value="NZ_CP016617.1"/>
</dbReference>
<organism evidence="1">
    <name type="scientific">Microvirga ossetica</name>
    <dbReference type="NCBI Taxonomy" id="1882682"/>
    <lineage>
        <taxon>Bacteria</taxon>
        <taxon>Pseudomonadati</taxon>
        <taxon>Pseudomonadota</taxon>
        <taxon>Alphaproteobacteria</taxon>
        <taxon>Hyphomicrobiales</taxon>
        <taxon>Methylobacteriaceae</taxon>
        <taxon>Microvirga</taxon>
    </lineage>
</organism>
<dbReference type="EMBL" id="CP016617">
    <property type="protein sequence ID" value="ANY82434.1"/>
    <property type="molecule type" value="Genomic_DNA"/>
</dbReference>
<evidence type="ECO:0000313" key="1">
    <source>
        <dbReference type="EMBL" id="ANY82434.1"/>
    </source>
</evidence>
<protein>
    <submittedName>
        <fullName evidence="1">SAM-dependent methyltransferase</fullName>
    </submittedName>
</protein>
<dbReference type="KEGG" id="moc:BB934_29510"/>
<proteinExistence type="predicted"/>
<sequence length="203" mass="21928">MKTFSTQDAQASPSVARNRNPILSVLRRVLPPTGTVLEIASGTGEHAVYFAAAFPGLTWQPSDQDEQALRSIAAHRAISRLLNLRAPLSLDAAAPEWPVEQANAIVAINMVHISPWRATQGLMAGAGRVLSPGGVLYLYGAYKENGAHTALSNDAFDQDLRRRNPEWGVRDLPEVAELAEANGLSLAERVPMPANNLSLIFQK</sequence>